<gene>
    <name evidence="5" type="ORF">GCM10023213_03710</name>
</gene>
<accession>A0ABP9NT38</accession>
<keyword evidence="3" id="KW-0808">Transferase</keyword>
<dbReference type="CDD" id="cd00761">
    <property type="entry name" value="Glyco_tranf_GTA_type"/>
    <property type="match status" value="1"/>
</dbReference>
<evidence type="ECO:0000313" key="5">
    <source>
        <dbReference type="EMBL" id="GAA5133599.1"/>
    </source>
</evidence>
<proteinExistence type="inferred from homology"/>
<evidence type="ECO:0000259" key="4">
    <source>
        <dbReference type="Pfam" id="PF00535"/>
    </source>
</evidence>
<feature type="domain" description="Glycosyltransferase 2-like" evidence="4">
    <location>
        <begin position="4"/>
        <end position="124"/>
    </location>
</feature>
<dbReference type="Gene3D" id="3.90.550.10">
    <property type="entry name" value="Spore Coat Polysaccharide Biosynthesis Protein SpsA, Chain A"/>
    <property type="match status" value="1"/>
</dbReference>
<keyword evidence="6" id="KW-1185">Reference proteome</keyword>
<evidence type="ECO:0000256" key="1">
    <source>
        <dbReference type="ARBA" id="ARBA00006739"/>
    </source>
</evidence>
<name>A0ABP9NT38_9BACT</name>
<comment type="caution">
    <text evidence="5">The sequence shown here is derived from an EMBL/GenBank/DDBJ whole genome shotgun (WGS) entry which is preliminary data.</text>
</comment>
<protein>
    <recommendedName>
        <fullName evidence="4">Glycosyltransferase 2-like domain-containing protein</fullName>
    </recommendedName>
</protein>
<evidence type="ECO:0000256" key="2">
    <source>
        <dbReference type="ARBA" id="ARBA00022676"/>
    </source>
</evidence>
<dbReference type="InterPro" id="IPR001173">
    <property type="entry name" value="Glyco_trans_2-like"/>
</dbReference>
<comment type="similarity">
    <text evidence="1">Belongs to the glycosyltransferase 2 family.</text>
</comment>
<sequence length="317" mass="36666">MQISVMITTRNRCANLRQTLCRLALMNPPALEILVTADGCTDGTVALVQEEFRHCRLTVNDACQGSIRSRDRMLREAIGDVVMCLDDDSYPLEDDFFAKLPALFLAHPEVSVLTFPELRDDGSFVPASKSPSSPGHYVSAYPNGAAAMRRSDYLKTTGYPASFFHAYEEPDYALQIYALGKAVWFDPSLVIRHHFSPTNRNNLRTHHFNARNELWSVWMRCPWPWLPFVSLFRILRQFTYACSNGGRWVIQEPRWWLSALKGWNECWKNRWPVPWKTYLAWMQLARWPLYQANDFKRIFVSGDTAQAAEPEKRPYCS</sequence>
<dbReference type="Pfam" id="PF00535">
    <property type="entry name" value="Glycos_transf_2"/>
    <property type="match status" value="1"/>
</dbReference>
<dbReference type="PANTHER" id="PTHR43179">
    <property type="entry name" value="RHAMNOSYLTRANSFERASE WBBL"/>
    <property type="match status" value="1"/>
</dbReference>
<keyword evidence="2" id="KW-0328">Glycosyltransferase</keyword>
<evidence type="ECO:0000313" key="6">
    <source>
        <dbReference type="Proteomes" id="UP001499852"/>
    </source>
</evidence>
<reference evidence="6" key="1">
    <citation type="journal article" date="2019" name="Int. J. Syst. Evol. Microbiol.">
        <title>The Global Catalogue of Microorganisms (GCM) 10K type strain sequencing project: providing services to taxonomists for standard genome sequencing and annotation.</title>
        <authorList>
            <consortium name="The Broad Institute Genomics Platform"/>
            <consortium name="The Broad Institute Genome Sequencing Center for Infectious Disease"/>
            <person name="Wu L."/>
            <person name="Ma J."/>
        </authorList>
    </citation>
    <scope>NUCLEOTIDE SEQUENCE [LARGE SCALE GENOMIC DNA]</scope>
    <source>
        <strain evidence="6">JCM 18053</strain>
    </source>
</reference>
<dbReference type="SUPFAM" id="SSF53448">
    <property type="entry name" value="Nucleotide-diphospho-sugar transferases"/>
    <property type="match status" value="1"/>
</dbReference>
<dbReference type="EMBL" id="BAABIA010000001">
    <property type="protein sequence ID" value="GAA5133599.1"/>
    <property type="molecule type" value="Genomic_DNA"/>
</dbReference>
<dbReference type="InterPro" id="IPR029044">
    <property type="entry name" value="Nucleotide-diphossugar_trans"/>
</dbReference>
<organism evidence="5 6">
    <name type="scientific">Prosthecobacter algae</name>
    <dbReference type="NCBI Taxonomy" id="1144682"/>
    <lineage>
        <taxon>Bacteria</taxon>
        <taxon>Pseudomonadati</taxon>
        <taxon>Verrucomicrobiota</taxon>
        <taxon>Verrucomicrobiia</taxon>
        <taxon>Verrucomicrobiales</taxon>
        <taxon>Verrucomicrobiaceae</taxon>
        <taxon>Prosthecobacter</taxon>
    </lineage>
</organism>
<dbReference type="PANTHER" id="PTHR43179:SF12">
    <property type="entry name" value="GALACTOFURANOSYLTRANSFERASE GLFT2"/>
    <property type="match status" value="1"/>
</dbReference>
<dbReference type="Proteomes" id="UP001499852">
    <property type="component" value="Unassembled WGS sequence"/>
</dbReference>
<evidence type="ECO:0000256" key="3">
    <source>
        <dbReference type="ARBA" id="ARBA00022679"/>
    </source>
</evidence>